<dbReference type="OrthoDB" id="1732493at2759"/>
<evidence type="ECO:0000256" key="12">
    <source>
        <dbReference type="SAM" id="MobiDB-lite"/>
    </source>
</evidence>
<dbReference type="SUPFAM" id="SSF56112">
    <property type="entry name" value="Protein kinase-like (PK-like)"/>
    <property type="match status" value="1"/>
</dbReference>
<proteinExistence type="inferred from homology"/>
<feature type="compositionally biased region" description="Basic and acidic residues" evidence="12">
    <location>
        <begin position="182"/>
        <end position="194"/>
    </location>
</feature>
<comment type="catalytic activity">
    <reaction evidence="8">
        <text>L-threonyl-[protein] + ATP = O-phospho-L-threonyl-[protein] + ADP + H(+)</text>
        <dbReference type="Rhea" id="RHEA:46608"/>
        <dbReference type="Rhea" id="RHEA-COMP:11060"/>
        <dbReference type="Rhea" id="RHEA-COMP:11605"/>
        <dbReference type="ChEBI" id="CHEBI:15378"/>
        <dbReference type="ChEBI" id="CHEBI:30013"/>
        <dbReference type="ChEBI" id="CHEBI:30616"/>
        <dbReference type="ChEBI" id="CHEBI:61977"/>
        <dbReference type="ChEBI" id="CHEBI:456216"/>
        <dbReference type="EC" id="2.7.11.22"/>
    </reaction>
</comment>
<evidence type="ECO:0000256" key="5">
    <source>
        <dbReference type="ARBA" id="ARBA00022741"/>
    </source>
</evidence>
<dbReference type="EMBL" id="JAAMPC010001586">
    <property type="protein sequence ID" value="KAG2240086.1"/>
    <property type="molecule type" value="Genomic_DNA"/>
</dbReference>
<dbReference type="GO" id="GO:0004693">
    <property type="term" value="F:cyclin-dependent protein serine/threonine kinase activity"/>
    <property type="evidence" value="ECO:0007669"/>
    <property type="project" value="UniProtKB-EC"/>
</dbReference>
<feature type="region of interest" description="Disordered" evidence="12">
    <location>
        <begin position="421"/>
        <end position="469"/>
    </location>
</feature>
<comment type="catalytic activity">
    <reaction evidence="9">
        <text>L-seryl-[protein] + ATP = O-phospho-L-seryl-[protein] + ADP + H(+)</text>
        <dbReference type="Rhea" id="RHEA:17989"/>
        <dbReference type="Rhea" id="RHEA-COMP:9863"/>
        <dbReference type="Rhea" id="RHEA-COMP:11604"/>
        <dbReference type="ChEBI" id="CHEBI:15378"/>
        <dbReference type="ChEBI" id="CHEBI:29999"/>
        <dbReference type="ChEBI" id="CHEBI:30616"/>
        <dbReference type="ChEBI" id="CHEBI:83421"/>
        <dbReference type="ChEBI" id="CHEBI:456216"/>
        <dbReference type="EC" id="2.7.11.22"/>
    </reaction>
</comment>
<dbReference type="InterPro" id="IPR008271">
    <property type="entry name" value="Ser/Thr_kinase_AS"/>
</dbReference>
<dbReference type="FunFam" id="3.30.200.20:FF:000664">
    <property type="entry name" value="Cyclin-dependent kinase F-1"/>
    <property type="match status" value="1"/>
</dbReference>
<keyword evidence="7 10" id="KW-0067">ATP-binding</keyword>
<evidence type="ECO:0000256" key="1">
    <source>
        <dbReference type="ARBA" id="ARBA00006485"/>
    </source>
</evidence>
<dbReference type="PROSITE" id="PS50011">
    <property type="entry name" value="PROTEIN_KINASE_DOM"/>
    <property type="match status" value="1"/>
</dbReference>
<feature type="binding site" evidence="10">
    <location>
        <position position="50"/>
    </location>
    <ligand>
        <name>ATP</name>
        <dbReference type="ChEBI" id="CHEBI:30616"/>
    </ligand>
</feature>
<evidence type="ECO:0000313" key="15">
    <source>
        <dbReference type="Proteomes" id="UP000886595"/>
    </source>
</evidence>
<feature type="compositionally biased region" description="Polar residues" evidence="12">
    <location>
        <begin position="201"/>
        <end position="210"/>
    </location>
</feature>
<dbReference type="Gene3D" id="1.10.510.10">
    <property type="entry name" value="Transferase(Phosphotransferase) domain 1"/>
    <property type="match status" value="2"/>
</dbReference>
<keyword evidence="4" id="KW-0808">Transferase</keyword>
<reference evidence="14 15" key="1">
    <citation type="submission" date="2020-02" db="EMBL/GenBank/DDBJ databases">
        <authorList>
            <person name="Ma Q."/>
            <person name="Huang Y."/>
            <person name="Song X."/>
            <person name="Pei D."/>
        </authorList>
    </citation>
    <scope>NUCLEOTIDE SEQUENCE [LARGE SCALE GENOMIC DNA]</scope>
    <source>
        <strain evidence="14">Sxm20200214</strain>
        <tissue evidence="14">Leaf</tissue>
    </source>
</reference>
<feature type="compositionally biased region" description="Basic and acidic residues" evidence="12">
    <location>
        <begin position="433"/>
        <end position="444"/>
    </location>
</feature>
<evidence type="ECO:0000256" key="3">
    <source>
        <dbReference type="ARBA" id="ARBA00022527"/>
    </source>
</evidence>
<dbReference type="Proteomes" id="UP000886595">
    <property type="component" value="Unassembled WGS sequence"/>
</dbReference>
<dbReference type="PROSITE" id="PS00108">
    <property type="entry name" value="PROTEIN_KINASE_ST"/>
    <property type="match status" value="1"/>
</dbReference>
<dbReference type="AlphaFoldDB" id="A0A8X7NVI3"/>
<organism evidence="14 15">
    <name type="scientific">Brassica carinata</name>
    <name type="common">Ethiopian mustard</name>
    <name type="synonym">Abyssinian cabbage</name>
    <dbReference type="NCBI Taxonomy" id="52824"/>
    <lineage>
        <taxon>Eukaryota</taxon>
        <taxon>Viridiplantae</taxon>
        <taxon>Streptophyta</taxon>
        <taxon>Embryophyta</taxon>
        <taxon>Tracheophyta</taxon>
        <taxon>Spermatophyta</taxon>
        <taxon>Magnoliopsida</taxon>
        <taxon>eudicotyledons</taxon>
        <taxon>Gunneridae</taxon>
        <taxon>Pentapetalae</taxon>
        <taxon>rosids</taxon>
        <taxon>malvids</taxon>
        <taxon>Brassicales</taxon>
        <taxon>Brassicaceae</taxon>
        <taxon>Brassiceae</taxon>
        <taxon>Brassica</taxon>
    </lineage>
</organism>
<keyword evidence="15" id="KW-1185">Reference proteome</keyword>
<dbReference type="PANTHER" id="PTHR24056:SF171">
    <property type="entry name" value="CYCLIN-DEPENDENT KINASE 20"/>
    <property type="match status" value="1"/>
</dbReference>
<keyword evidence="6" id="KW-0418">Kinase</keyword>
<dbReference type="PANTHER" id="PTHR24056">
    <property type="entry name" value="CELL DIVISION PROTEIN KINASE"/>
    <property type="match status" value="1"/>
</dbReference>
<evidence type="ECO:0000259" key="13">
    <source>
        <dbReference type="PROSITE" id="PS50011"/>
    </source>
</evidence>
<feature type="domain" description="Protein kinase" evidence="13">
    <location>
        <begin position="21"/>
        <end position="407"/>
    </location>
</feature>
<dbReference type="Gene3D" id="3.30.200.20">
    <property type="entry name" value="Phosphorylase Kinase, domain 1"/>
    <property type="match status" value="1"/>
</dbReference>
<dbReference type="GO" id="GO:0005524">
    <property type="term" value="F:ATP binding"/>
    <property type="evidence" value="ECO:0007669"/>
    <property type="project" value="UniProtKB-UniRule"/>
</dbReference>
<feature type="compositionally biased region" description="Polar residues" evidence="12">
    <location>
        <begin position="458"/>
        <end position="469"/>
    </location>
</feature>
<feature type="region of interest" description="Disordered" evidence="12">
    <location>
        <begin position="178"/>
        <end position="210"/>
    </location>
</feature>
<dbReference type="EC" id="2.7.11.22" evidence="2"/>
<keyword evidence="3 11" id="KW-0723">Serine/threonine-protein kinase</keyword>
<evidence type="ECO:0000256" key="7">
    <source>
        <dbReference type="ARBA" id="ARBA00022840"/>
    </source>
</evidence>
<evidence type="ECO:0000256" key="8">
    <source>
        <dbReference type="ARBA" id="ARBA00047811"/>
    </source>
</evidence>
<dbReference type="InterPro" id="IPR000719">
    <property type="entry name" value="Prot_kinase_dom"/>
</dbReference>
<evidence type="ECO:0000256" key="6">
    <source>
        <dbReference type="ARBA" id="ARBA00022777"/>
    </source>
</evidence>
<comment type="similarity">
    <text evidence="1">Belongs to the protein kinase superfamily. CMGC Ser/Thr protein kinase family. CDC2/CDKX subfamily.</text>
</comment>
<dbReference type="SMART" id="SM00220">
    <property type="entry name" value="S_TKc"/>
    <property type="match status" value="1"/>
</dbReference>
<evidence type="ECO:0000256" key="4">
    <source>
        <dbReference type="ARBA" id="ARBA00022679"/>
    </source>
</evidence>
<dbReference type="Pfam" id="PF00069">
    <property type="entry name" value="Pkinase"/>
    <property type="match status" value="2"/>
</dbReference>
<evidence type="ECO:0000256" key="9">
    <source>
        <dbReference type="ARBA" id="ARBA00048367"/>
    </source>
</evidence>
<comment type="caution">
    <text evidence="14">The sequence shown here is derived from an EMBL/GenBank/DDBJ whole genome shotgun (WGS) entry which is preliminary data.</text>
</comment>
<dbReference type="InterPro" id="IPR017441">
    <property type="entry name" value="Protein_kinase_ATP_BS"/>
</dbReference>
<dbReference type="InterPro" id="IPR011009">
    <property type="entry name" value="Kinase-like_dom_sf"/>
</dbReference>
<protein>
    <recommendedName>
        <fullName evidence="2">cyclin-dependent kinase</fullName>
        <ecNumber evidence="2">2.7.11.22</ecNumber>
    </recommendedName>
</protein>
<sequence length="469" mass="52289">MDKPPASSWSIHTRPEIIAKYEIFERVGSGAYADVYRARRISDGLIVALKEIFDYQSSFREIDALSILHGSPNVVVMHEYFWRENENAVIVLEFLRSDLSAVIRDAKRRKKKREGGGDGFTVGEIKRWMVQILSGVDACHRNMIVHRDLKPGNMLVGDDGVLKLADFGQARILMEPDIVATDENREGEASREPPEVIPDYENSSQQQQVLSKDEYFQQVEELKAKQVARDDTDKDSNVYDGDASCLATCTVSEMDDDFGGNSFAYDADEALDGGEGLMTSCVGTRWFRPPELLYGSTMYGLEIDLWSLGCVFAELLSLEPLFPGVSDIDQISRVTNVLGNLNEEVWPGCVDLPDYKSVSFAKVESPLGVEGCLPNHSGDVIALIKKLICYDPASRATAMELLNDKYFKEEPLPVPVSELYVPPAMSGPDEEDSPRKWNDYREMDSDSDLDGFGPVNVKPTSSGFTIEFP</sequence>
<evidence type="ECO:0000256" key="10">
    <source>
        <dbReference type="PROSITE-ProRule" id="PRU10141"/>
    </source>
</evidence>
<name>A0A8X7NVI3_BRACI</name>
<keyword evidence="5 10" id="KW-0547">Nucleotide-binding</keyword>
<accession>A0A8X7NVI3</accession>
<gene>
    <name evidence="14" type="ORF">Bca52824_091088</name>
</gene>
<dbReference type="PROSITE" id="PS00107">
    <property type="entry name" value="PROTEIN_KINASE_ATP"/>
    <property type="match status" value="1"/>
</dbReference>
<evidence type="ECO:0000256" key="2">
    <source>
        <dbReference type="ARBA" id="ARBA00012425"/>
    </source>
</evidence>
<dbReference type="InterPro" id="IPR050108">
    <property type="entry name" value="CDK"/>
</dbReference>
<evidence type="ECO:0000256" key="11">
    <source>
        <dbReference type="RuleBase" id="RU000304"/>
    </source>
</evidence>
<evidence type="ECO:0000313" key="14">
    <source>
        <dbReference type="EMBL" id="KAG2240086.1"/>
    </source>
</evidence>
<dbReference type="GO" id="GO:0005634">
    <property type="term" value="C:nucleus"/>
    <property type="evidence" value="ECO:0007669"/>
    <property type="project" value="TreeGrafter"/>
</dbReference>